<dbReference type="PROSITE" id="PS00653">
    <property type="entry name" value="GLYCOSYL_HYDROL_F1_2"/>
    <property type="match status" value="1"/>
</dbReference>
<dbReference type="AlphaFoldDB" id="A0AAD3XHV4"/>
<gene>
    <name evidence="6" type="ORF">Nepgr_006939</name>
</gene>
<feature type="chain" id="PRO_5042107223" description="Beta-glucosidase" evidence="5">
    <location>
        <begin position="24"/>
        <end position="509"/>
    </location>
</feature>
<keyword evidence="3" id="KW-0326">Glycosidase</keyword>
<evidence type="ECO:0000256" key="3">
    <source>
        <dbReference type="ARBA" id="ARBA00023295"/>
    </source>
</evidence>
<evidence type="ECO:0000313" key="7">
    <source>
        <dbReference type="Proteomes" id="UP001279734"/>
    </source>
</evidence>
<evidence type="ECO:0000313" key="6">
    <source>
        <dbReference type="EMBL" id="GMH05099.1"/>
    </source>
</evidence>
<dbReference type="GO" id="GO:0008422">
    <property type="term" value="F:beta-glucosidase activity"/>
    <property type="evidence" value="ECO:0007669"/>
    <property type="project" value="TreeGrafter"/>
</dbReference>
<protein>
    <recommendedName>
        <fullName evidence="8">Beta-glucosidase</fullName>
    </recommendedName>
</protein>
<evidence type="ECO:0000256" key="1">
    <source>
        <dbReference type="ARBA" id="ARBA00010838"/>
    </source>
</evidence>
<dbReference type="Proteomes" id="UP001279734">
    <property type="component" value="Unassembled WGS sequence"/>
</dbReference>
<keyword evidence="7" id="KW-1185">Reference proteome</keyword>
<evidence type="ECO:0000256" key="5">
    <source>
        <dbReference type="SAM" id="SignalP"/>
    </source>
</evidence>
<evidence type="ECO:0000256" key="2">
    <source>
        <dbReference type="ARBA" id="ARBA00022801"/>
    </source>
</evidence>
<evidence type="ECO:0008006" key="8">
    <source>
        <dbReference type="Google" id="ProtNLM"/>
    </source>
</evidence>
<keyword evidence="2" id="KW-0378">Hydrolase</keyword>
<name>A0AAD3XHV4_NEPGR</name>
<dbReference type="SUPFAM" id="SSF51445">
    <property type="entry name" value="(Trans)glycosidases"/>
    <property type="match status" value="1"/>
</dbReference>
<dbReference type="InterPro" id="IPR001360">
    <property type="entry name" value="Glyco_hydro_1"/>
</dbReference>
<comment type="caution">
    <text evidence="6">The sequence shown here is derived from an EMBL/GenBank/DDBJ whole genome shotgun (WGS) entry which is preliminary data.</text>
</comment>
<dbReference type="Pfam" id="PF00232">
    <property type="entry name" value="Glyco_hydro_1"/>
    <property type="match status" value="1"/>
</dbReference>
<sequence length="509" mass="57955">MVCMSNMAIRCLLFPCIVALAMASLPLASPFNRQSFPEGFIFGGGSAAYQNEGAAREDGKGPSIWDAFTHNYPEKITDHSNGDVATDLYHHYKDDIKLMKEMGLDSFRFSFSWSRILPKGKLSGGVNELGIRFYNNLINELLVNGIKPFVTLFHWDVPLALEDEYGGFLSPKIVDDYRDYVDLCFREFGDRVKYWATVNEPNFFSEFGYDYGYDAPGRCSKYIGNCTSGNSAIEPYQVTHNLLVAHATAVQLYKQRYQPSQQGKIGISVNSNWYIPINQTSSSLMAASRAFDFFTGWITDPITFGDYPETMKSIVGNRLPKFTKEQSNILKHSYDFIGINYYTSSYAADNPFPSTTNLSYTTDSHTTLTEEKDGVPIGEPTDLSWLYICPKGIRSLVHHLDKRYNNSAIIITENGYGDLSNDSLTIKDALKDYTRIKYHRLHLAYLLKAIEEGANVKGYFAWSLFDDFEWFSGYTTKFGLHFVDYKNGLIRYPKYSALWFKKFLAKTKH</sequence>
<reference evidence="6" key="1">
    <citation type="submission" date="2023-05" db="EMBL/GenBank/DDBJ databases">
        <title>Nepenthes gracilis genome sequencing.</title>
        <authorList>
            <person name="Fukushima K."/>
        </authorList>
    </citation>
    <scope>NUCLEOTIDE SEQUENCE</scope>
    <source>
        <strain evidence="6">SING2019-196</strain>
    </source>
</reference>
<keyword evidence="5" id="KW-0732">Signal</keyword>
<proteinExistence type="inferred from homology"/>
<organism evidence="6 7">
    <name type="scientific">Nepenthes gracilis</name>
    <name type="common">Slender pitcher plant</name>
    <dbReference type="NCBI Taxonomy" id="150966"/>
    <lineage>
        <taxon>Eukaryota</taxon>
        <taxon>Viridiplantae</taxon>
        <taxon>Streptophyta</taxon>
        <taxon>Embryophyta</taxon>
        <taxon>Tracheophyta</taxon>
        <taxon>Spermatophyta</taxon>
        <taxon>Magnoliopsida</taxon>
        <taxon>eudicotyledons</taxon>
        <taxon>Gunneridae</taxon>
        <taxon>Pentapetalae</taxon>
        <taxon>Caryophyllales</taxon>
        <taxon>Nepenthaceae</taxon>
        <taxon>Nepenthes</taxon>
    </lineage>
</organism>
<dbReference type="InterPro" id="IPR033132">
    <property type="entry name" value="GH_1_N_CS"/>
</dbReference>
<dbReference type="Gene3D" id="3.20.20.80">
    <property type="entry name" value="Glycosidases"/>
    <property type="match status" value="1"/>
</dbReference>
<accession>A0AAD3XHV4</accession>
<dbReference type="PANTHER" id="PTHR10353">
    <property type="entry name" value="GLYCOSYL HYDROLASE"/>
    <property type="match status" value="1"/>
</dbReference>
<feature type="signal peptide" evidence="5">
    <location>
        <begin position="1"/>
        <end position="23"/>
    </location>
</feature>
<dbReference type="PRINTS" id="PR00131">
    <property type="entry name" value="GLHYDRLASE1"/>
</dbReference>
<comment type="similarity">
    <text evidence="1 4">Belongs to the glycosyl hydrolase 1 family.</text>
</comment>
<dbReference type="FunFam" id="3.20.20.80:FF:000020">
    <property type="entry name" value="Beta-glucosidase 12"/>
    <property type="match status" value="1"/>
</dbReference>
<dbReference type="InterPro" id="IPR017853">
    <property type="entry name" value="GH"/>
</dbReference>
<evidence type="ECO:0000256" key="4">
    <source>
        <dbReference type="RuleBase" id="RU003690"/>
    </source>
</evidence>
<dbReference type="EMBL" id="BSYO01000005">
    <property type="protein sequence ID" value="GMH05099.1"/>
    <property type="molecule type" value="Genomic_DNA"/>
</dbReference>
<dbReference type="GO" id="GO:0005975">
    <property type="term" value="P:carbohydrate metabolic process"/>
    <property type="evidence" value="ECO:0007669"/>
    <property type="project" value="InterPro"/>
</dbReference>
<dbReference type="PANTHER" id="PTHR10353:SF297">
    <property type="entry name" value="VICIANIN HYDROLASE-LIKE"/>
    <property type="match status" value="1"/>
</dbReference>